<reference evidence="11 12" key="1">
    <citation type="journal article" date="2016" name="Int. J. Syst. Evol. Microbiol.">
        <title>Nocardioides albidus sp. nov., an actinobacterium isolated from garden soil.</title>
        <authorList>
            <person name="Singh H."/>
            <person name="Du J."/>
            <person name="Trinh H."/>
            <person name="Won K."/>
            <person name="Yang J.E."/>
            <person name="Yin C."/>
            <person name="Kook M."/>
            <person name="Yi T.H."/>
        </authorList>
    </citation>
    <scope>NUCLEOTIDE SEQUENCE [LARGE SCALE GENOMIC DNA]</scope>
    <source>
        <strain evidence="11 12">CCTCC AB 2015297</strain>
    </source>
</reference>
<evidence type="ECO:0000256" key="8">
    <source>
        <dbReference type="RuleBase" id="RU003322"/>
    </source>
</evidence>
<dbReference type="OrthoDB" id="9766019at2"/>
<dbReference type="SUPFAM" id="SSF100934">
    <property type="entry name" value="Heat shock protein 70kD (HSP70), C-terminal subdomain"/>
    <property type="match status" value="1"/>
</dbReference>
<dbReference type="NCBIfam" id="NF001413">
    <property type="entry name" value="PRK00290.1"/>
    <property type="match status" value="1"/>
</dbReference>
<accession>A0A5C4WKS0</accession>
<dbReference type="InterPro" id="IPR029048">
    <property type="entry name" value="HSP70_C_sf"/>
</dbReference>
<protein>
    <recommendedName>
        <fullName evidence="7">Chaperone protein DnaK</fullName>
    </recommendedName>
    <alternativeName>
        <fullName evidence="7">HSP70</fullName>
    </alternativeName>
    <alternativeName>
        <fullName evidence="7">Heat shock 70 kDa protein</fullName>
    </alternativeName>
    <alternativeName>
        <fullName evidence="7">Heat shock protein 70</fullName>
    </alternativeName>
</protein>
<feature type="region of interest" description="Disordered" evidence="10">
    <location>
        <begin position="575"/>
        <end position="619"/>
    </location>
</feature>
<keyword evidence="2 7" id="KW-0597">Phosphoprotein</keyword>
<feature type="coiled-coil region" evidence="9">
    <location>
        <begin position="226"/>
        <end position="253"/>
    </location>
</feature>
<dbReference type="HAMAP" id="MF_00332">
    <property type="entry name" value="DnaK"/>
    <property type="match status" value="1"/>
</dbReference>
<dbReference type="FunFam" id="2.60.34.10:FF:000014">
    <property type="entry name" value="Chaperone protein DnaK HSP70"/>
    <property type="match status" value="1"/>
</dbReference>
<dbReference type="SUPFAM" id="SSF53067">
    <property type="entry name" value="Actin-like ATPase domain"/>
    <property type="match status" value="2"/>
</dbReference>
<dbReference type="PROSITE" id="PS00329">
    <property type="entry name" value="HSP70_2"/>
    <property type="match status" value="1"/>
</dbReference>
<feature type="compositionally biased region" description="Acidic residues" evidence="10">
    <location>
        <begin position="599"/>
        <end position="619"/>
    </location>
</feature>
<dbReference type="PRINTS" id="PR00301">
    <property type="entry name" value="HEATSHOCK70"/>
</dbReference>
<dbReference type="CDD" id="cd10234">
    <property type="entry name" value="ASKHA_NBD_HSP70_DnaK-like"/>
    <property type="match status" value="1"/>
</dbReference>
<dbReference type="PROSITE" id="PS00297">
    <property type="entry name" value="HSP70_1"/>
    <property type="match status" value="1"/>
</dbReference>
<evidence type="ECO:0000256" key="10">
    <source>
        <dbReference type="SAM" id="MobiDB-lite"/>
    </source>
</evidence>
<dbReference type="FunFam" id="1.20.1270.10:FF:000001">
    <property type="entry name" value="Molecular chaperone DnaK"/>
    <property type="match status" value="1"/>
</dbReference>
<keyword evidence="5 7" id="KW-0346">Stress response</keyword>
<dbReference type="Gene3D" id="2.60.34.10">
    <property type="entry name" value="Substrate Binding Domain Of DNAk, Chain A, domain 1"/>
    <property type="match status" value="1"/>
</dbReference>
<comment type="similarity">
    <text evidence="1 7 8">Belongs to the heat shock protein 70 family.</text>
</comment>
<dbReference type="Gene3D" id="1.20.1270.10">
    <property type="match status" value="1"/>
</dbReference>
<dbReference type="PANTHER" id="PTHR19375">
    <property type="entry name" value="HEAT SHOCK PROTEIN 70KDA"/>
    <property type="match status" value="1"/>
</dbReference>
<evidence type="ECO:0000256" key="4">
    <source>
        <dbReference type="ARBA" id="ARBA00022840"/>
    </source>
</evidence>
<organism evidence="11 12">
    <name type="scientific">Nocardioides albidus</name>
    <dbReference type="NCBI Taxonomy" id="1517589"/>
    <lineage>
        <taxon>Bacteria</taxon>
        <taxon>Bacillati</taxon>
        <taxon>Actinomycetota</taxon>
        <taxon>Actinomycetes</taxon>
        <taxon>Propionibacteriales</taxon>
        <taxon>Nocardioidaceae</taxon>
        <taxon>Nocardioides</taxon>
    </lineage>
</organism>
<evidence type="ECO:0000256" key="9">
    <source>
        <dbReference type="SAM" id="Coils"/>
    </source>
</evidence>
<sequence>MARAVGIDLGTTNSVVAVLEGGEPTVIANAEGARTTPSVVAFAKSGEVLVGEVAKRQAVTNVDRTIRSVKRHMGTDWTQHIGDPVDKDFTPQQISAFILQKLKRDAEAYLGETVTNAVITVPAYFSDAQRQATKEAGEIAGLKVDRIVNEPTAAALAYGLDKGDDQTILVYDLGGGTFDVSLLEIGEGVVEVKATSGDNHLGGDDWDNAIVQWMVKKFKDANGVDLAADKIAAQRLQEAAEKAKIELSSSSDTTIHLPYITHGENGPLHFEERLTRSEFQRLTADLLERTKAPFQNVLKDAGVALSGIDHVVLVGGSTRMPAVTDLVKEMLGGKEPNKGVNPDEVVAVGAALQAGVLAGEVKDVLLLDVTPLSLGIETKGGVFTTLIERNTTIPTKRSEIFTTADDNQPSVEIKVAQGERAIWSQNQPLGNFELTGLPPAPRGVPKIEVTFDIDANGIVHVSAKDQASGREQSMTISGGSALSKDDIDRMVKEAEQYAEEDAKRREAVEVRNQGDQLVYTTEKFLADNGDKIPDDVKAEVTTDLEALKGVLENAEASAEDLTAAISKLGESSQKMGAAMYAAAEAESAAAGGSTGATGESDDDVVEAEIVDEDTEGDAK</sequence>
<keyword evidence="9" id="KW-0175">Coiled coil</keyword>
<dbReference type="InterPro" id="IPR013126">
    <property type="entry name" value="Hsp_70_fam"/>
</dbReference>
<dbReference type="GO" id="GO:0051082">
    <property type="term" value="F:unfolded protein binding"/>
    <property type="evidence" value="ECO:0007669"/>
    <property type="project" value="InterPro"/>
</dbReference>
<evidence type="ECO:0000256" key="1">
    <source>
        <dbReference type="ARBA" id="ARBA00007381"/>
    </source>
</evidence>
<dbReference type="EMBL" id="VDMP01000014">
    <property type="protein sequence ID" value="TNM48195.1"/>
    <property type="molecule type" value="Genomic_DNA"/>
</dbReference>
<dbReference type="Proteomes" id="UP000313231">
    <property type="component" value="Unassembled WGS sequence"/>
</dbReference>
<keyword evidence="3 7" id="KW-0547">Nucleotide-binding</keyword>
<gene>
    <name evidence="7 11" type="primary">dnaK</name>
    <name evidence="11" type="ORF">FHP29_02600</name>
</gene>
<evidence type="ECO:0000313" key="12">
    <source>
        <dbReference type="Proteomes" id="UP000313231"/>
    </source>
</evidence>
<evidence type="ECO:0000256" key="6">
    <source>
        <dbReference type="ARBA" id="ARBA00023186"/>
    </source>
</evidence>
<comment type="function">
    <text evidence="7">Acts as a chaperone.</text>
</comment>
<feature type="compositionally biased region" description="Low complexity" evidence="10">
    <location>
        <begin position="575"/>
        <end position="591"/>
    </location>
</feature>
<keyword evidence="12" id="KW-1185">Reference proteome</keyword>
<dbReference type="NCBIfam" id="TIGR02350">
    <property type="entry name" value="prok_dnaK"/>
    <property type="match status" value="1"/>
</dbReference>
<dbReference type="Gene3D" id="3.90.640.10">
    <property type="entry name" value="Actin, Chain A, domain 4"/>
    <property type="match status" value="1"/>
</dbReference>
<dbReference type="AlphaFoldDB" id="A0A5C4WKS0"/>
<dbReference type="InterPro" id="IPR012725">
    <property type="entry name" value="Chaperone_DnaK"/>
</dbReference>
<keyword evidence="6 7" id="KW-0143">Chaperone</keyword>
<dbReference type="Gene3D" id="3.30.420.40">
    <property type="match status" value="2"/>
</dbReference>
<dbReference type="FunFam" id="3.30.420.40:FF:000071">
    <property type="entry name" value="Molecular chaperone DnaK"/>
    <property type="match status" value="1"/>
</dbReference>
<dbReference type="InterPro" id="IPR018181">
    <property type="entry name" value="Heat_shock_70_CS"/>
</dbReference>
<dbReference type="InterPro" id="IPR029047">
    <property type="entry name" value="HSP70_peptide-bd_sf"/>
</dbReference>
<evidence type="ECO:0000256" key="2">
    <source>
        <dbReference type="ARBA" id="ARBA00022553"/>
    </source>
</evidence>
<name>A0A5C4WKS0_9ACTN</name>
<evidence type="ECO:0000256" key="5">
    <source>
        <dbReference type="ARBA" id="ARBA00023016"/>
    </source>
</evidence>
<dbReference type="PROSITE" id="PS01036">
    <property type="entry name" value="HSP70_3"/>
    <property type="match status" value="1"/>
</dbReference>
<evidence type="ECO:0000256" key="3">
    <source>
        <dbReference type="ARBA" id="ARBA00022741"/>
    </source>
</evidence>
<dbReference type="SUPFAM" id="SSF100920">
    <property type="entry name" value="Heat shock protein 70kD (HSP70), peptide-binding domain"/>
    <property type="match status" value="1"/>
</dbReference>
<comment type="induction">
    <text evidence="7">By stress conditions e.g. heat shock.</text>
</comment>
<keyword evidence="4 7" id="KW-0067">ATP-binding</keyword>
<dbReference type="RefSeq" id="WP_139621304.1">
    <property type="nucleotide sequence ID" value="NZ_VDMP01000014.1"/>
</dbReference>
<dbReference type="GO" id="GO:0005524">
    <property type="term" value="F:ATP binding"/>
    <property type="evidence" value="ECO:0007669"/>
    <property type="project" value="UniProtKB-UniRule"/>
</dbReference>
<feature type="modified residue" description="Phosphothreonine; by autocatalysis" evidence="7">
    <location>
        <position position="177"/>
    </location>
</feature>
<dbReference type="InterPro" id="IPR043129">
    <property type="entry name" value="ATPase_NBD"/>
</dbReference>
<dbReference type="GO" id="GO:0140662">
    <property type="term" value="F:ATP-dependent protein folding chaperone"/>
    <property type="evidence" value="ECO:0007669"/>
    <property type="project" value="InterPro"/>
</dbReference>
<evidence type="ECO:0000256" key="7">
    <source>
        <dbReference type="HAMAP-Rule" id="MF_00332"/>
    </source>
</evidence>
<dbReference type="Pfam" id="PF00012">
    <property type="entry name" value="HSP70"/>
    <property type="match status" value="1"/>
</dbReference>
<evidence type="ECO:0000313" key="11">
    <source>
        <dbReference type="EMBL" id="TNM48195.1"/>
    </source>
</evidence>
<dbReference type="FunFam" id="3.90.640.10:FF:000003">
    <property type="entry name" value="Molecular chaperone DnaK"/>
    <property type="match status" value="1"/>
</dbReference>
<proteinExistence type="evidence at transcript level"/>
<comment type="caution">
    <text evidence="11">The sequence shown here is derived from an EMBL/GenBank/DDBJ whole genome shotgun (WGS) entry which is preliminary data.</text>
</comment>
<feature type="coiled-coil region" evidence="9">
    <location>
        <begin position="537"/>
        <end position="571"/>
    </location>
</feature>